<dbReference type="AlphaFoldDB" id="A0AAU6NV73"/>
<dbReference type="RefSeq" id="WP_338732553.1">
    <property type="nucleotide sequence ID" value="NZ_CP136924.1"/>
</dbReference>
<name>A0AAU6NV73_9FLAO</name>
<sequence length="190" mass="22369">MRNKMCLFLMISLMYISCNSTKEVGSKPKQFQNYICLDSEIAKIKQLKYEINIPDTWCAYVGFHDIISYSPRPLFDLEANYYKNTVYVSAYDNDTFKSDNIEEALNKHIVDANVSSFFQPVYTSNIHDIYGKYYIVKRNGILQGVALIQLDVLFNYNNQDYIIHYSVLENNYETYINDVIKMIESFRIKQ</sequence>
<evidence type="ECO:0000313" key="1">
    <source>
        <dbReference type="EMBL" id="WXA01501.1"/>
    </source>
</evidence>
<evidence type="ECO:0000313" key="2">
    <source>
        <dbReference type="EMBL" id="WXA13351.1"/>
    </source>
</evidence>
<dbReference type="Proteomes" id="UP001368318">
    <property type="component" value="Chromosome"/>
</dbReference>
<dbReference type="EMBL" id="CP136925">
    <property type="protein sequence ID" value="WXA13351.1"/>
    <property type="molecule type" value="Genomic_DNA"/>
</dbReference>
<protein>
    <recommendedName>
        <fullName evidence="4">Gliding motility lipoprotein GldD</fullName>
    </recommendedName>
</protein>
<dbReference type="KEGG" id="mcaa:R3L15_00405"/>
<accession>A0AAU6NV73</accession>
<reference evidence="1 3" key="1">
    <citation type="submission" date="2023-10" db="EMBL/GenBank/DDBJ databases">
        <title>Culture-based analysis of two novel bacteria associated with mangrove crab gills.</title>
        <authorList>
            <person name="Yang X."/>
            <person name="Garuglieri E."/>
            <person name="Van Goethem M.W."/>
            <person name="Fusi M."/>
            <person name="Marasco R."/>
            <person name="Daffonchio D.G."/>
        </authorList>
    </citation>
    <scope>NUCLEOTIDE SEQUENCE [LARGE SCALE GENOMIC DNA]</scope>
    <source>
        <strain evidence="2">UG2-1</strain>
        <strain evidence="1">UG2-2</strain>
        <strain evidence="3">UG2_2</strain>
    </source>
</reference>
<evidence type="ECO:0000313" key="3">
    <source>
        <dbReference type="Proteomes" id="UP001368318"/>
    </source>
</evidence>
<dbReference type="EMBL" id="CP136924">
    <property type="protein sequence ID" value="WXA01501.1"/>
    <property type="molecule type" value="Genomic_DNA"/>
</dbReference>
<keyword evidence="3" id="KW-1185">Reference proteome</keyword>
<evidence type="ECO:0008006" key="4">
    <source>
        <dbReference type="Google" id="ProtNLM"/>
    </source>
</evidence>
<gene>
    <name evidence="2" type="ORF">R3L15_00405</name>
    <name evidence="1" type="ORF">R3L16_06990</name>
</gene>
<organism evidence="1 3">
    <name type="scientific">Mangrovimonas cancribranchiae</name>
    <dbReference type="NCBI Taxonomy" id="3080055"/>
    <lineage>
        <taxon>Bacteria</taxon>
        <taxon>Pseudomonadati</taxon>
        <taxon>Bacteroidota</taxon>
        <taxon>Flavobacteriia</taxon>
        <taxon>Flavobacteriales</taxon>
        <taxon>Flavobacteriaceae</taxon>
        <taxon>Mangrovimonas</taxon>
    </lineage>
</organism>
<proteinExistence type="predicted"/>